<name>A0A7X3S726_9HYPH</name>
<reference evidence="4 5" key="1">
    <citation type="submission" date="2019-12" db="EMBL/GenBank/DDBJ databases">
        <authorList>
            <person name="Li M."/>
        </authorList>
    </citation>
    <scope>NUCLEOTIDE SEQUENCE [LARGE SCALE GENOMIC DNA]</scope>
    <source>
        <strain evidence="4 5">GBMRC 2046</strain>
    </source>
</reference>
<protein>
    <submittedName>
        <fullName evidence="4">Glycosyltransferase</fullName>
    </submittedName>
</protein>
<dbReference type="Pfam" id="PF12000">
    <property type="entry name" value="Glyco_trans_4_3"/>
    <property type="match status" value="1"/>
</dbReference>
<dbReference type="InterPro" id="IPR022623">
    <property type="entry name" value="Glyco_trans_4"/>
</dbReference>
<dbReference type="Proteomes" id="UP000433101">
    <property type="component" value="Unassembled WGS sequence"/>
</dbReference>
<evidence type="ECO:0000256" key="1">
    <source>
        <dbReference type="ARBA" id="ARBA00022679"/>
    </source>
</evidence>
<feature type="domain" description="Glycosyl transferase family 1" evidence="2">
    <location>
        <begin position="210"/>
        <end position="378"/>
    </location>
</feature>
<dbReference type="GO" id="GO:0016757">
    <property type="term" value="F:glycosyltransferase activity"/>
    <property type="evidence" value="ECO:0007669"/>
    <property type="project" value="InterPro"/>
</dbReference>
<evidence type="ECO:0000313" key="4">
    <source>
        <dbReference type="EMBL" id="MXN64349.1"/>
    </source>
</evidence>
<dbReference type="SUPFAM" id="SSF53756">
    <property type="entry name" value="UDP-Glycosyltransferase/glycogen phosphorylase"/>
    <property type="match status" value="1"/>
</dbReference>
<dbReference type="EMBL" id="WUMV01000002">
    <property type="protein sequence ID" value="MXN64349.1"/>
    <property type="molecule type" value="Genomic_DNA"/>
</dbReference>
<comment type="caution">
    <text evidence="4">The sequence shown here is derived from an EMBL/GenBank/DDBJ whole genome shotgun (WGS) entry which is preliminary data.</text>
</comment>
<keyword evidence="1 4" id="KW-0808">Transferase</keyword>
<proteinExistence type="predicted"/>
<feature type="domain" description="Glycosyl transferase family 4" evidence="3">
    <location>
        <begin position="25"/>
        <end position="191"/>
    </location>
</feature>
<dbReference type="PANTHER" id="PTHR46401">
    <property type="entry name" value="GLYCOSYLTRANSFERASE WBBK-RELATED"/>
    <property type="match status" value="1"/>
</dbReference>
<dbReference type="PANTHER" id="PTHR46401:SF2">
    <property type="entry name" value="GLYCOSYLTRANSFERASE WBBK-RELATED"/>
    <property type="match status" value="1"/>
</dbReference>
<dbReference type="GO" id="GO:0009103">
    <property type="term" value="P:lipopolysaccharide biosynthetic process"/>
    <property type="evidence" value="ECO:0007669"/>
    <property type="project" value="TreeGrafter"/>
</dbReference>
<dbReference type="AlphaFoldDB" id="A0A7X3S726"/>
<organism evidence="4 5">
    <name type="scientific">Stappia sediminis</name>
    <dbReference type="NCBI Taxonomy" id="2692190"/>
    <lineage>
        <taxon>Bacteria</taxon>
        <taxon>Pseudomonadati</taxon>
        <taxon>Pseudomonadota</taxon>
        <taxon>Alphaproteobacteria</taxon>
        <taxon>Hyphomicrobiales</taxon>
        <taxon>Stappiaceae</taxon>
        <taxon>Stappia</taxon>
    </lineage>
</organism>
<gene>
    <name evidence="4" type="ORF">GR183_05490</name>
</gene>
<dbReference type="Pfam" id="PF00534">
    <property type="entry name" value="Glycos_transf_1"/>
    <property type="match status" value="1"/>
</dbReference>
<keyword evidence="5" id="KW-1185">Reference proteome</keyword>
<accession>A0A7X3S726</accession>
<evidence type="ECO:0000313" key="5">
    <source>
        <dbReference type="Proteomes" id="UP000433101"/>
    </source>
</evidence>
<sequence>MHIALVHRKGPAQFRYLAQNFAEDGWKVTLITQSAESRIRGMKIITYAGGTAQEVSGPAAGSSLMLPHVSAGSRVAEILSKIASREGAPDIVLGHIAWGGMLFVKDALPDTPALGYCEYYFQPAGGDSGFDPTESVGLRELQQMRLRNSTQLTTLDQLDGGISPTHWQRSRYPSLYRPRISVIHEGIDTNRARPDHSATFELPDGTMFAKGDPVITFASRDLEPYRGFPQFMQAASIIAKRNPEARFVVAGGDGVSYGKARDDGLTWREALMRETALPPDRIHFLGQLPHSSLMRLFQVSAAHIYLTYPFVLSWSFLEAMSCGCAVIASATAPVEEVVSDGENGRLVDFWSPQEIAETTLEILRHPGAFSRMRSAARQTVISRYGLMSCLNQNRKLIERMTGTRHQYPAAGIDNRGIYEEKTPTGDIRL</sequence>
<dbReference type="Gene3D" id="3.40.50.2000">
    <property type="entry name" value="Glycogen Phosphorylase B"/>
    <property type="match status" value="2"/>
</dbReference>
<evidence type="ECO:0000259" key="3">
    <source>
        <dbReference type="Pfam" id="PF12000"/>
    </source>
</evidence>
<dbReference type="RefSeq" id="WP_160774579.1">
    <property type="nucleotide sequence ID" value="NZ_WUMV01000002.1"/>
</dbReference>
<dbReference type="InterPro" id="IPR001296">
    <property type="entry name" value="Glyco_trans_1"/>
</dbReference>
<evidence type="ECO:0000259" key="2">
    <source>
        <dbReference type="Pfam" id="PF00534"/>
    </source>
</evidence>